<reference evidence="2 3" key="1">
    <citation type="submission" date="2020-03" db="EMBL/GenBank/DDBJ databases">
        <title>Alteromonas ponticola sp. nov., isolated from seawater.</title>
        <authorList>
            <person name="Yoon J.-H."/>
            <person name="Kim Y.-O."/>
        </authorList>
    </citation>
    <scope>NUCLEOTIDE SEQUENCE [LARGE SCALE GENOMIC DNA]</scope>
    <source>
        <strain evidence="2 3">MYP5</strain>
    </source>
</reference>
<dbReference type="InterPro" id="IPR050903">
    <property type="entry name" value="Bact_Chemotaxis_MeTrfase"/>
</dbReference>
<proteinExistence type="predicted"/>
<organism evidence="2 3">
    <name type="scientific">Alteromonas ponticola</name>
    <dbReference type="NCBI Taxonomy" id="2720613"/>
    <lineage>
        <taxon>Bacteria</taxon>
        <taxon>Pseudomonadati</taxon>
        <taxon>Pseudomonadota</taxon>
        <taxon>Gammaproteobacteria</taxon>
        <taxon>Alteromonadales</taxon>
        <taxon>Alteromonadaceae</taxon>
        <taxon>Alteromonas/Salinimonas group</taxon>
        <taxon>Alteromonas</taxon>
    </lineage>
</organism>
<dbReference type="Proteomes" id="UP000709336">
    <property type="component" value="Unassembled WGS sequence"/>
</dbReference>
<dbReference type="SMART" id="SM00138">
    <property type="entry name" value="MeTrc"/>
    <property type="match status" value="1"/>
</dbReference>
<dbReference type="InterPro" id="IPR022642">
    <property type="entry name" value="CheR_C"/>
</dbReference>
<dbReference type="RefSeq" id="WP_169212075.1">
    <property type="nucleotide sequence ID" value="NZ_JAATNW010000010.1"/>
</dbReference>
<evidence type="ECO:0000259" key="1">
    <source>
        <dbReference type="PROSITE" id="PS50123"/>
    </source>
</evidence>
<dbReference type="EMBL" id="JAATNW010000010">
    <property type="protein sequence ID" value="NMH61513.1"/>
    <property type="molecule type" value="Genomic_DNA"/>
</dbReference>
<dbReference type="InterPro" id="IPR000780">
    <property type="entry name" value="CheR_MeTrfase"/>
</dbReference>
<evidence type="ECO:0000313" key="3">
    <source>
        <dbReference type="Proteomes" id="UP000709336"/>
    </source>
</evidence>
<dbReference type="Gene3D" id="3.40.50.150">
    <property type="entry name" value="Vaccinia Virus protein VP39"/>
    <property type="match status" value="1"/>
</dbReference>
<accession>A0ABX1R8F2</accession>
<name>A0ABX1R8F2_9ALTE</name>
<dbReference type="PROSITE" id="PS50123">
    <property type="entry name" value="CHER"/>
    <property type="match status" value="1"/>
</dbReference>
<dbReference type="SUPFAM" id="SSF47757">
    <property type="entry name" value="Chemotaxis receptor methyltransferase CheR, N-terminal domain"/>
    <property type="match status" value="1"/>
</dbReference>
<comment type="caution">
    <text evidence="2">The sequence shown here is derived from an EMBL/GenBank/DDBJ whole genome shotgun (WGS) entry which is preliminary data.</text>
</comment>
<sequence>MQDKALQELETRLLIEAIHQRWGYDFRQYRFASLVQQIDKHVQVHGYTNIAELIPAVLHSHVKFKRLLFDISVTVTCMFRDPVSIRALYNRVFPRLETYPFLNIWHAGCATGEEAYSMAILLEEYGLYDRTQIYATDINDRSLETANKGIYPVSELRVGQALYFQAGGKKSLTDYYHARYGAAKLNSRLSKNIVFSNHNLVTDGMFAEMQLIVCKNVLIYFNRMLQNRVLKLFADSLCRAGYLCLGAHESLALSPVRDQFELIDSEHNIYKKIAV</sequence>
<dbReference type="PRINTS" id="PR00996">
    <property type="entry name" value="CHERMTFRASE"/>
</dbReference>
<keyword evidence="3" id="KW-1185">Reference proteome</keyword>
<gene>
    <name evidence="2" type="ORF">HCJ96_15895</name>
</gene>
<dbReference type="PANTHER" id="PTHR24422">
    <property type="entry name" value="CHEMOTAXIS PROTEIN METHYLTRANSFERASE"/>
    <property type="match status" value="1"/>
</dbReference>
<dbReference type="Pfam" id="PF01739">
    <property type="entry name" value="CheR"/>
    <property type="match status" value="1"/>
</dbReference>
<dbReference type="PANTHER" id="PTHR24422:SF8">
    <property type="entry name" value="CHEMOTAXIS PROTEIN"/>
    <property type="match status" value="1"/>
</dbReference>
<dbReference type="InterPro" id="IPR029063">
    <property type="entry name" value="SAM-dependent_MTases_sf"/>
</dbReference>
<feature type="domain" description="CheR-type methyltransferase" evidence="1">
    <location>
        <begin position="1"/>
        <end position="251"/>
    </location>
</feature>
<evidence type="ECO:0000313" key="2">
    <source>
        <dbReference type="EMBL" id="NMH61513.1"/>
    </source>
</evidence>
<dbReference type="SUPFAM" id="SSF53335">
    <property type="entry name" value="S-adenosyl-L-methionine-dependent methyltransferases"/>
    <property type="match status" value="1"/>
</dbReference>
<protein>
    <submittedName>
        <fullName evidence="2">Protein-glutamate O-methyltransferase CheR</fullName>
    </submittedName>
</protein>